<evidence type="ECO:0000256" key="5">
    <source>
        <dbReference type="ARBA" id="ARBA00022729"/>
    </source>
</evidence>
<gene>
    <name evidence="11" type="ORF">P7I32_06640</name>
</gene>
<evidence type="ECO:0000313" key="12">
    <source>
        <dbReference type="Proteomes" id="UP001268896"/>
    </source>
</evidence>
<proteinExistence type="inferred from homology"/>
<dbReference type="GO" id="GO:0019350">
    <property type="term" value="P:teichoic acid biosynthetic process"/>
    <property type="evidence" value="ECO:0007669"/>
    <property type="project" value="UniProtKB-KW"/>
</dbReference>
<evidence type="ECO:0000256" key="6">
    <source>
        <dbReference type="ARBA" id="ARBA00022944"/>
    </source>
</evidence>
<evidence type="ECO:0000256" key="3">
    <source>
        <dbReference type="ARBA" id="ARBA00022475"/>
    </source>
</evidence>
<keyword evidence="5" id="KW-0732">Signal</keyword>
<feature type="domain" description="GW" evidence="10">
    <location>
        <begin position="718"/>
        <end position="789"/>
    </location>
</feature>
<dbReference type="InterPro" id="IPR043149">
    <property type="entry name" value="TagF_N"/>
</dbReference>
<dbReference type="InterPro" id="IPR038200">
    <property type="entry name" value="GW_dom_sf"/>
</dbReference>
<keyword evidence="4" id="KW-0808">Transferase</keyword>
<dbReference type="InterPro" id="IPR025987">
    <property type="entry name" value="GW_dom"/>
</dbReference>
<dbReference type="GO" id="GO:0005886">
    <property type="term" value="C:plasma membrane"/>
    <property type="evidence" value="ECO:0007669"/>
    <property type="project" value="UniProtKB-SubCell"/>
</dbReference>
<feature type="domain" description="Glycosyl transferase family 1" evidence="9">
    <location>
        <begin position="981"/>
        <end position="1137"/>
    </location>
</feature>
<organism evidence="11 12">
    <name type="scientific">Enterococcus casseliflavus</name>
    <name type="common">Enterococcus flavescens</name>
    <dbReference type="NCBI Taxonomy" id="37734"/>
    <lineage>
        <taxon>Bacteria</taxon>
        <taxon>Bacillati</taxon>
        <taxon>Bacillota</taxon>
        <taxon>Bacilli</taxon>
        <taxon>Lactobacillales</taxon>
        <taxon>Enterococcaceae</taxon>
        <taxon>Enterococcus</taxon>
    </lineage>
</organism>
<keyword evidence="6" id="KW-0777">Teichoic acid biosynthesis</keyword>
<dbReference type="InterPro" id="IPR043148">
    <property type="entry name" value="TagF_C"/>
</dbReference>
<dbReference type="SUPFAM" id="SSF82057">
    <property type="entry name" value="Prokaryotic SH3-related domain"/>
    <property type="match status" value="1"/>
</dbReference>
<dbReference type="Gene3D" id="2.30.30.170">
    <property type="match status" value="1"/>
</dbReference>
<comment type="similarity">
    <text evidence="2">Belongs to the CDP-glycerol glycerophosphotransferase family.</text>
</comment>
<evidence type="ECO:0000259" key="10">
    <source>
        <dbReference type="Pfam" id="PF13457"/>
    </source>
</evidence>
<dbReference type="EMBL" id="JARQDV010000003">
    <property type="protein sequence ID" value="MDT2964280.1"/>
    <property type="molecule type" value="Genomic_DNA"/>
</dbReference>
<feature type="domain" description="GW" evidence="10">
    <location>
        <begin position="853"/>
        <end position="892"/>
    </location>
</feature>
<dbReference type="PANTHER" id="PTHR37316">
    <property type="entry name" value="TEICHOIC ACID GLYCEROL-PHOSPHATE PRIMASE"/>
    <property type="match status" value="1"/>
</dbReference>
<dbReference type="RefSeq" id="WP_311903783.1">
    <property type="nucleotide sequence ID" value="NZ_JARQDV010000003.1"/>
</dbReference>
<dbReference type="InterPro" id="IPR051612">
    <property type="entry name" value="Teichoic_Acid_Biosynth"/>
</dbReference>
<dbReference type="Gene3D" id="3.40.50.12580">
    <property type="match status" value="1"/>
</dbReference>
<evidence type="ECO:0000256" key="8">
    <source>
        <dbReference type="SAM" id="Coils"/>
    </source>
</evidence>
<evidence type="ECO:0000256" key="1">
    <source>
        <dbReference type="ARBA" id="ARBA00004202"/>
    </source>
</evidence>
<evidence type="ECO:0000256" key="4">
    <source>
        <dbReference type="ARBA" id="ARBA00022679"/>
    </source>
</evidence>
<dbReference type="Pfam" id="PF00534">
    <property type="entry name" value="Glycos_transf_1"/>
    <property type="match status" value="1"/>
</dbReference>
<feature type="domain" description="GW" evidence="10">
    <location>
        <begin position="674"/>
        <end position="706"/>
    </location>
</feature>
<evidence type="ECO:0000256" key="7">
    <source>
        <dbReference type="ARBA" id="ARBA00023136"/>
    </source>
</evidence>
<dbReference type="InterPro" id="IPR001296">
    <property type="entry name" value="Glyco_trans_1"/>
</dbReference>
<feature type="coiled-coil region" evidence="8">
    <location>
        <begin position="353"/>
        <end position="387"/>
    </location>
</feature>
<dbReference type="SUPFAM" id="SSF53756">
    <property type="entry name" value="UDP-Glycosyltransferase/glycogen phosphorylase"/>
    <property type="match status" value="3"/>
</dbReference>
<evidence type="ECO:0000256" key="2">
    <source>
        <dbReference type="ARBA" id="ARBA00010488"/>
    </source>
</evidence>
<dbReference type="Pfam" id="PF04464">
    <property type="entry name" value="Glyphos_transf"/>
    <property type="match status" value="1"/>
</dbReference>
<dbReference type="AlphaFoldDB" id="A0AAW8UK50"/>
<name>A0AAW8UK50_ENTCA</name>
<sequence>MIAKKFKKIKLRNSEQLSLWFSEEYKKNDVDSSTIFYESRDGKNMIDSPKAIFDYLIGDPMFEKYHHVWSYVPTEIGWGRIIEKFSNMPNVSFIERNTREYVYYLSKSKYLITNSTFQSFFIPKEEQIVINTWHGTPLKKMGYDIENANPAGSQNVVRNFLFSKFILSPNAHTTEVFKNSFRLDGIFSGEILEFGYPRNDILQKKDKSVLEQLIERGMVIDSSKDVILYCPTWKGTSTLNPTDSIHQIVAETTLLRKRVGDKYNVLVKVHPYIFKRAQEVEELNNYLVPDDFDPNYILLATDILLTDYSSIFFDFLITDKPIIFYSWDNDIYDSTRGLYFDEKELPGPILSTIDEVIESIDAIESVKAEYKENYNRAKENFVKYEDGCATKRVINYIFKDQAAGSGKVVKLTNTKEKVLIYTGGMQNNGITSSLLNLLKNIDYDSYEVTCFMGNPNTKEKLENVNRIPKQCHLIFKPGYAILTPEESKNLRKITSQNNVDRIDSSMLPWEGFRREANRIFSNSKFDVAIDFSGYSFYWAKYILSSDSKKKICYMHSDMDADRQKIVNGRQVHFKTLGQLFSVYDRFDMLLAVSPVMADVNKNSLKKFIPEEKISYVLNSLDLEKLFSNDDSTKEEKKPIIKKVNIELELTSKMDILVWDTFREKSSKMYPYKDDLKIKAIASVKYKSKEFYKILIDDVYVGWVDAQNYTKKYPYLLSKEPYSSYGYIKRQKNKVFWIDLPTSDLSKRYGTTDFYKYLYVRIIEKATLSNGDIYFHIIVDNYVNGWVYYNVINEVPRFSKIRRVKNIISNLKRLGDKKKNPLLTINEEGYVSINSIDGKDPFDKAANNHSNFNSVKLINKIVKYTKIIDNFYGTYYLLFDGSKKIGWVNKNNLRFISDDQIVSERKVRAEILLNQGNNKYTDCFLKNPITIDKKETIIVDTLIESTKGSFFYDGTFYFETKDVEIVKEFGKYDLLGNFILLPDESNYNIISIGRLSVEKQQDKLITAFQNFQKKVPKSKLYILGDGNLREELISIVKDNNLEDSVFLMGHVSNPFAILKKCQLFTLTSAYEGQPMVLLEALSLGIPVCSTNIPASNYVLSNGDYGILASSNDINGIENMLLESYHSQDEFKRFDANEYNKKAVEMFYDKISIL</sequence>
<evidence type="ECO:0000259" key="9">
    <source>
        <dbReference type="Pfam" id="PF00534"/>
    </source>
</evidence>
<dbReference type="CDD" id="cd03811">
    <property type="entry name" value="GT4_GT28_WabH-like"/>
    <property type="match status" value="1"/>
</dbReference>
<accession>A0AAW8UK50</accession>
<dbReference type="Gene3D" id="3.40.50.2000">
    <property type="entry name" value="Glycogen Phosphorylase B"/>
    <property type="match status" value="2"/>
</dbReference>
<dbReference type="GO" id="GO:0016757">
    <property type="term" value="F:glycosyltransferase activity"/>
    <property type="evidence" value="ECO:0007669"/>
    <property type="project" value="InterPro"/>
</dbReference>
<dbReference type="Gene3D" id="3.40.50.11820">
    <property type="match status" value="1"/>
</dbReference>
<dbReference type="Pfam" id="PF13457">
    <property type="entry name" value="GW"/>
    <property type="match status" value="3"/>
</dbReference>
<dbReference type="PANTHER" id="PTHR37316:SF3">
    <property type="entry name" value="TEICHOIC ACID GLYCEROL-PHOSPHATE TRANSFERASE"/>
    <property type="match status" value="1"/>
</dbReference>
<dbReference type="InterPro" id="IPR007554">
    <property type="entry name" value="Glycerophosphate_synth"/>
</dbReference>
<comment type="caution">
    <text evidence="11">The sequence shown here is derived from an EMBL/GenBank/DDBJ whole genome shotgun (WGS) entry which is preliminary data.</text>
</comment>
<comment type="subcellular location">
    <subcellularLocation>
        <location evidence="1">Cell membrane</location>
        <topology evidence="1">Peripheral membrane protein</topology>
    </subcellularLocation>
</comment>
<evidence type="ECO:0000313" key="11">
    <source>
        <dbReference type="EMBL" id="MDT2964280.1"/>
    </source>
</evidence>
<keyword evidence="7" id="KW-0472">Membrane</keyword>
<keyword evidence="3" id="KW-1003">Cell membrane</keyword>
<dbReference type="GO" id="GO:0047355">
    <property type="term" value="F:CDP-glycerol glycerophosphotransferase activity"/>
    <property type="evidence" value="ECO:0007669"/>
    <property type="project" value="InterPro"/>
</dbReference>
<reference evidence="11" key="1">
    <citation type="submission" date="2023-03" db="EMBL/GenBank/DDBJ databases">
        <authorList>
            <person name="Shen W."/>
            <person name="Cai J."/>
        </authorList>
    </citation>
    <scope>NUCLEOTIDE SEQUENCE</scope>
    <source>
        <strain evidence="11">K72-2</strain>
    </source>
</reference>
<keyword evidence="8" id="KW-0175">Coiled coil</keyword>
<protein>
    <submittedName>
        <fullName evidence="11">CDP-glycerol glycerophosphotransferase family protein</fullName>
    </submittedName>
</protein>
<dbReference type="Proteomes" id="UP001268896">
    <property type="component" value="Unassembled WGS sequence"/>
</dbReference>